<dbReference type="Gene3D" id="3.30.70.3370">
    <property type="match status" value="1"/>
</dbReference>
<comment type="caution">
    <text evidence="4">The sequence shown here is derived from an EMBL/GenBank/DDBJ whole genome shotgun (WGS) entry which is preliminary data.</text>
</comment>
<evidence type="ECO:0000256" key="3">
    <source>
        <dbReference type="ARBA" id="ARBA00035358"/>
    </source>
</evidence>
<evidence type="ECO:0000256" key="2">
    <source>
        <dbReference type="ARBA" id="ARBA00023274"/>
    </source>
</evidence>
<dbReference type="Proteomes" id="UP000315289">
    <property type="component" value="Unassembled WGS sequence"/>
</dbReference>
<dbReference type="GO" id="GO:1990904">
    <property type="term" value="C:ribonucleoprotein complex"/>
    <property type="evidence" value="ECO:0007669"/>
    <property type="project" value="UniProtKB-KW"/>
</dbReference>
<reference evidence="4 5" key="1">
    <citation type="journal article" date="2019" name="Front. Microbiol.">
        <title>Ammonia Oxidation by the Arctic Terrestrial Thaumarchaeote Candidatus Nitrosocosmicus arcticus Is Stimulated by Increasing Temperatures.</title>
        <authorList>
            <person name="Alves R.J.E."/>
            <person name="Kerou M."/>
            <person name="Zappe A."/>
            <person name="Bittner R."/>
            <person name="Abby S.S."/>
            <person name="Schmidt H.A."/>
            <person name="Pfeifer K."/>
            <person name="Schleper C."/>
        </authorList>
    </citation>
    <scope>NUCLEOTIDE SEQUENCE [LARGE SCALE GENOMIC DNA]</scope>
    <source>
        <strain evidence="4 5">Kfb</strain>
    </source>
</reference>
<evidence type="ECO:0000256" key="1">
    <source>
        <dbReference type="ARBA" id="ARBA00022980"/>
    </source>
</evidence>
<dbReference type="OrthoDB" id="10967at2157"/>
<dbReference type="Pfam" id="PF01282">
    <property type="entry name" value="Ribosomal_S24e"/>
    <property type="match status" value="1"/>
</dbReference>
<keyword evidence="5" id="KW-1185">Reference proteome</keyword>
<dbReference type="AlphaFoldDB" id="A0A557STC6"/>
<sequence length="124" mass="14106">MSLEVVLLEDNNNILLKRREIKSIIKNATGSIPREEAANLIAGKMGVNKKNLLPISLKSEYGNPDVLTLMYYYDDLEEAKKQLPRYRLLRTMTKDERKKVIDEEKSVKLKAKQAASAAAKSKKK</sequence>
<accession>A0A557STC6</accession>
<dbReference type="GO" id="GO:0005840">
    <property type="term" value="C:ribosome"/>
    <property type="evidence" value="ECO:0007669"/>
    <property type="project" value="UniProtKB-KW"/>
</dbReference>
<dbReference type="GO" id="GO:0003735">
    <property type="term" value="F:structural constituent of ribosome"/>
    <property type="evidence" value="ECO:0007669"/>
    <property type="project" value="InterPro"/>
</dbReference>
<protein>
    <recommendedName>
        <fullName evidence="3">30S ribosomal protein S24e</fullName>
    </recommendedName>
</protein>
<dbReference type="EMBL" id="VOAH01000011">
    <property type="protein sequence ID" value="TVP39864.1"/>
    <property type="molecule type" value="Genomic_DNA"/>
</dbReference>
<dbReference type="RefSeq" id="WP_144732711.1">
    <property type="nucleotide sequence ID" value="NZ_ML675587.1"/>
</dbReference>
<dbReference type="InterPro" id="IPR053709">
    <property type="entry name" value="eRP_eS24_sf"/>
</dbReference>
<proteinExistence type="predicted"/>
<dbReference type="InterPro" id="IPR001976">
    <property type="entry name" value="Ribosomal_eS24"/>
</dbReference>
<dbReference type="GO" id="GO:0006412">
    <property type="term" value="P:translation"/>
    <property type="evidence" value="ECO:0007669"/>
    <property type="project" value="InterPro"/>
</dbReference>
<keyword evidence="1" id="KW-0689">Ribosomal protein</keyword>
<dbReference type="InterPro" id="IPR012678">
    <property type="entry name" value="Ribosomal_uL23/eL15/eS24_sf"/>
</dbReference>
<dbReference type="SUPFAM" id="SSF54189">
    <property type="entry name" value="Ribosomal proteins S24e, L23 and L15e"/>
    <property type="match status" value="1"/>
</dbReference>
<evidence type="ECO:0000313" key="5">
    <source>
        <dbReference type="Proteomes" id="UP000315289"/>
    </source>
</evidence>
<keyword evidence="2" id="KW-0687">Ribonucleoprotein</keyword>
<organism evidence="4 5">
    <name type="scientific">Candidatus Nitrosocosmicus arcticus</name>
    <dbReference type="NCBI Taxonomy" id="2035267"/>
    <lineage>
        <taxon>Archaea</taxon>
        <taxon>Nitrososphaerota</taxon>
        <taxon>Nitrososphaeria</taxon>
        <taxon>Nitrososphaerales</taxon>
        <taxon>Nitrososphaeraceae</taxon>
        <taxon>Candidatus Nitrosocosmicus</taxon>
    </lineage>
</organism>
<evidence type="ECO:0000313" key="4">
    <source>
        <dbReference type="EMBL" id="TVP39864.1"/>
    </source>
</evidence>
<gene>
    <name evidence="4" type="ORF">NARC_110076</name>
</gene>
<name>A0A557STC6_9ARCH</name>